<evidence type="ECO:0000256" key="1">
    <source>
        <dbReference type="ARBA" id="ARBA00022741"/>
    </source>
</evidence>
<comment type="caution">
    <text evidence="5">The sequence shown here is derived from an EMBL/GenBank/DDBJ whole genome shotgun (WGS) entry which is preliminary data.</text>
</comment>
<evidence type="ECO:0000259" key="4">
    <source>
        <dbReference type="SMART" id="SM00797"/>
    </source>
</evidence>
<sequence>MTATLQIKRIAPGATVQDLGRPGFVAQGLSQGGAMDRRALYEAAALLSLPAPVAALELAGAGGEFTVTQPVRFALTGAPMRAAIDGAEIVWNASHRLEPGQALTISGLLAGSFGYLTFAGGIETPLWQGSRSVHLSAGVGSFLSSGQKLPVGNDPAFSEPSQFLPLEDRFKGGAIGILPGPQTGLFPKETRQGFARNAYRRSPMANRQGVRLEGRALPIPDAAQGLVSDFILSGDIQITGDGLPVVLMAECQTVGGYPRIGTVVPSDLPKLAQAPAGAELRFQWVEVNQDPETGWLAKYRKEVQPLVRDPRDMRDLLRYDLIDGMIAGDEPEGG</sequence>
<dbReference type="Gene3D" id="2.40.100.10">
    <property type="entry name" value="Cyclophilin-like"/>
    <property type="match status" value="1"/>
</dbReference>
<evidence type="ECO:0000313" key="5">
    <source>
        <dbReference type="EMBL" id="GGE37862.1"/>
    </source>
</evidence>
<dbReference type="RefSeq" id="WP_095596845.1">
    <property type="nucleotide sequence ID" value="NZ_BMKN01000001.1"/>
</dbReference>
<dbReference type="EMBL" id="BMKN01000001">
    <property type="protein sequence ID" value="GGE37862.1"/>
    <property type="molecule type" value="Genomic_DNA"/>
</dbReference>
<keyword evidence="2 5" id="KW-0378">Hydrolase</keyword>
<dbReference type="GO" id="GO:0016787">
    <property type="term" value="F:hydrolase activity"/>
    <property type="evidence" value="ECO:0007669"/>
    <property type="project" value="UniProtKB-KW"/>
</dbReference>
<dbReference type="OrthoDB" id="9768696at2"/>
<dbReference type="GO" id="GO:0005524">
    <property type="term" value="F:ATP binding"/>
    <property type="evidence" value="ECO:0007669"/>
    <property type="project" value="UniProtKB-KW"/>
</dbReference>
<dbReference type="PANTHER" id="PTHR43309:SF5">
    <property type="entry name" value="5-OXOPROLINASE SUBUNIT C"/>
    <property type="match status" value="1"/>
</dbReference>
<reference evidence="5" key="1">
    <citation type="journal article" date="2014" name="Int. J. Syst. Evol. Microbiol.">
        <title>Complete genome sequence of Corynebacterium casei LMG S-19264T (=DSM 44701T), isolated from a smear-ripened cheese.</title>
        <authorList>
            <consortium name="US DOE Joint Genome Institute (JGI-PGF)"/>
            <person name="Walter F."/>
            <person name="Albersmeier A."/>
            <person name="Kalinowski J."/>
            <person name="Ruckert C."/>
        </authorList>
    </citation>
    <scope>NUCLEOTIDE SEQUENCE</scope>
    <source>
        <strain evidence="5">CGMCC 1.16012</strain>
    </source>
</reference>
<proteinExistence type="predicted"/>
<dbReference type="PANTHER" id="PTHR43309">
    <property type="entry name" value="5-OXOPROLINASE SUBUNIT C"/>
    <property type="match status" value="1"/>
</dbReference>
<dbReference type="InterPro" id="IPR052708">
    <property type="entry name" value="PxpC"/>
</dbReference>
<dbReference type="SUPFAM" id="SSF50891">
    <property type="entry name" value="Cyclophilin-like"/>
    <property type="match status" value="1"/>
</dbReference>
<dbReference type="Pfam" id="PF02626">
    <property type="entry name" value="CT_A_B"/>
    <property type="match status" value="1"/>
</dbReference>
<accession>A0A917AB86</accession>
<reference evidence="5" key="2">
    <citation type="submission" date="2020-09" db="EMBL/GenBank/DDBJ databases">
        <authorList>
            <person name="Sun Q."/>
            <person name="Zhou Y."/>
        </authorList>
    </citation>
    <scope>NUCLEOTIDE SEQUENCE</scope>
    <source>
        <strain evidence="5">CGMCC 1.16012</strain>
    </source>
</reference>
<dbReference type="AlphaFoldDB" id="A0A917AB86"/>
<protein>
    <submittedName>
        <fullName evidence="5">Allophanate hydrolase</fullName>
    </submittedName>
</protein>
<name>A0A917AB86_9RHOB</name>
<organism evidence="5 6">
    <name type="scientific">Actibacterium pelagium</name>
    <dbReference type="NCBI Taxonomy" id="2029103"/>
    <lineage>
        <taxon>Bacteria</taxon>
        <taxon>Pseudomonadati</taxon>
        <taxon>Pseudomonadota</taxon>
        <taxon>Alphaproteobacteria</taxon>
        <taxon>Rhodobacterales</taxon>
        <taxon>Roseobacteraceae</taxon>
        <taxon>Actibacterium</taxon>
    </lineage>
</organism>
<keyword evidence="1" id="KW-0547">Nucleotide-binding</keyword>
<gene>
    <name evidence="5" type="ORF">GCM10011517_02060</name>
</gene>
<evidence type="ECO:0000313" key="6">
    <source>
        <dbReference type="Proteomes" id="UP000606730"/>
    </source>
</evidence>
<dbReference type="Proteomes" id="UP000606730">
    <property type="component" value="Unassembled WGS sequence"/>
</dbReference>
<dbReference type="SMART" id="SM00797">
    <property type="entry name" value="AHS2"/>
    <property type="match status" value="1"/>
</dbReference>
<evidence type="ECO:0000256" key="2">
    <source>
        <dbReference type="ARBA" id="ARBA00022801"/>
    </source>
</evidence>
<keyword evidence="6" id="KW-1185">Reference proteome</keyword>
<dbReference type="InterPro" id="IPR029000">
    <property type="entry name" value="Cyclophilin-like_dom_sf"/>
</dbReference>
<dbReference type="InterPro" id="IPR003778">
    <property type="entry name" value="CT_A_B"/>
</dbReference>
<evidence type="ECO:0000256" key="3">
    <source>
        <dbReference type="ARBA" id="ARBA00022840"/>
    </source>
</evidence>
<feature type="domain" description="Carboxyltransferase" evidence="4">
    <location>
        <begin position="26"/>
        <end position="299"/>
    </location>
</feature>
<keyword evidence="3" id="KW-0067">ATP-binding</keyword>